<feature type="compositionally biased region" description="Polar residues" evidence="1">
    <location>
        <begin position="209"/>
        <end position="218"/>
    </location>
</feature>
<evidence type="ECO:0000313" key="2">
    <source>
        <dbReference type="EMBL" id="GFO00827.1"/>
    </source>
</evidence>
<feature type="region of interest" description="Disordered" evidence="1">
    <location>
        <begin position="183"/>
        <end position="218"/>
    </location>
</feature>
<sequence>MQPGGQTSSTDRLIPKSLLPSKDVEIFFDHLDRTCPSPAFDGGCVHSNGWDTRQQEIGSEGVVGEQDLCETKTDKREINHCDRNGRNITPAKERKFVEGHSIFTEACFKNSVYFGDCVDSNAFCRNDSSSSSSSTNSNSSRSSGTSNITSASDKSPNSKEGDKTHQGKYPGVSTLSFCALDLRAPEDRPSGDPEHSPNPGRVAAEPRGQTLQQQQEDQPVSMYQGGIALTPSAGGYGQDTMTNGYLHSGTSPVYVPSNRAMLPVQYMATPNQSNMATPSTNSALWSTTPTAGDVSAYATQASQIHASAGAFPYNGTAGGAGASPGSGRSDGGYGTPLGRHAASGLGGYPVTAAAAAAAYMGADLSPWNTFNNMALQQGFRPTTGPGKSEIVAGLKDFERATFSAVFEFMKHAAKVSVCYVCLCEKQA</sequence>
<feature type="compositionally biased region" description="Basic and acidic residues" evidence="1">
    <location>
        <begin position="156"/>
        <end position="165"/>
    </location>
</feature>
<evidence type="ECO:0000256" key="1">
    <source>
        <dbReference type="SAM" id="MobiDB-lite"/>
    </source>
</evidence>
<feature type="compositionally biased region" description="Low complexity" evidence="1">
    <location>
        <begin position="128"/>
        <end position="152"/>
    </location>
</feature>
<feature type="region of interest" description="Disordered" evidence="1">
    <location>
        <begin position="126"/>
        <end position="171"/>
    </location>
</feature>
<reference evidence="2 3" key="1">
    <citation type="journal article" date="2021" name="Elife">
        <title>Chloroplast acquisition without the gene transfer in kleptoplastic sea slugs, Plakobranchus ocellatus.</title>
        <authorList>
            <person name="Maeda T."/>
            <person name="Takahashi S."/>
            <person name="Yoshida T."/>
            <person name="Shimamura S."/>
            <person name="Takaki Y."/>
            <person name="Nagai Y."/>
            <person name="Toyoda A."/>
            <person name="Suzuki Y."/>
            <person name="Arimoto A."/>
            <person name="Ishii H."/>
            <person name="Satoh N."/>
            <person name="Nishiyama T."/>
            <person name="Hasebe M."/>
            <person name="Maruyama T."/>
            <person name="Minagawa J."/>
            <person name="Obokata J."/>
            <person name="Shigenobu S."/>
        </authorList>
    </citation>
    <scope>NUCLEOTIDE SEQUENCE [LARGE SCALE GENOMIC DNA]</scope>
</reference>
<keyword evidence="3" id="KW-1185">Reference proteome</keyword>
<gene>
    <name evidence="2" type="ORF">PoB_002733200</name>
</gene>
<proteinExistence type="predicted"/>
<organism evidence="2 3">
    <name type="scientific">Plakobranchus ocellatus</name>
    <dbReference type="NCBI Taxonomy" id="259542"/>
    <lineage>
        <taxon>Eukaryota</taxon>
        <taxon>Metazoa</taxon>
        <taxon>Spiralia</taxon>
        <taxon>Lophotrochozoa</taxon>
        <taxon>Mollusca</taxon>
        <taxon>Gastropoda</taxon>
        <taxon>Heterobranchia</taxon>
        <taxon>Euthyneura</taxon>
        <taxon>Panpulmonata</taxon>
        <taxon>Sacoglossa</taxon>
        <taxon>Placobranchoidea</taxon>
        <taxon>Plakobranchidae</taxon>
        <taxon>Plakobranchus</taxon>
    </lineage>
</organism>
<dbReference type="AlphaFoldDB" id="A0AAV4A1P8"/>
<comment type="caution">
    <text evidence="2">The sequence shown here is derived from an EMBL/GenBank/DDBJ whole genome shotgun (WGS) entry which is preliminary data.</text>
</comment>
<accession>A0AAV4A1P8</accession>
<dbReference type="Proteomes" id="UP000735302">
    <property type="component" value="Unassembled WGS sequence"/>
</dbReference>
<evidence type="ECO:0000313" key="3">
    <source>
        <dbReference type="Proteomes" id="UP000735302"/>
    </source>
</evidence>
<protein>
    <submittedName>
        <fullName evidence="2">Transcription factor gata4/5/6</fullName>
    </submittedName>
</protein>
<name>A0AAV4A1P8_9GAST</name>
<feature type="compositionally biased region" description="Basic and acidic residues" evidence="1">
    <location>
        <begin position="183"/>
        <end position="195"/>
    </location>
</feature>
<dbReference type="EMBL" id="BLXT01003147">
    <property type="protein sequence ID" value="GFO00827.1"/>
    <property type="molecule type" value="Genomic_DNA"/>
</dbReference>